<dbReference type="EMBL" id="BLAL01000160">
    <property type="protein sequence ID" value="GES86467.1"/>
    <property type="molecule type" value="Genomic_DNA"/>
</dbReference>
<name>A0A2Z6RVV0_9GLOM</name>
<sequence length="162" mass="18196">MARFTCPFIKRDGTVCGNTCYDPRGCYRHWKLYEKNMKKKPCLNCGFPSDTGTGYCAKFCSKYSAKFHAHNYRMRQKYKAETEALHPAKTSELSDETLQPRIPEAPISELSDVDGTLRLIISGDTIFELSDVASPLQPRIYEAPVSKSDDEIKVLTSLGISG</sequence>
<evidence type="ECO:0000313" key="1">
    <source>
        <dbReference type="EMBL" id="GBB96088.1"/>
    </source>
</evidence>
<evidence type="ECO:0000313" key="2">
    <source>
        <dbReference type="EMBL" id="GES86467.1"/>
    </source>
</evidence>
<keyword evidence="3" id="KW-1185">Reference proteome</keyword>
<dbReference type="EMBL" id="BEXD01001868">
    <property type="protein sequence ID" value="GBB96088.1"/>
    <property type="molecule type" value="Genomic_DNA"/>
</dbReference>
<dbReference type="Proteomes" id="UP000247702">
    <property type="component" value="Unassembled WGS sequence"/>
</dbReference>
<dbReference type="Proteomes" id="UP000615446">
    <property type="component" value="Unassembled WGS sequence"/>
</dbReference>
<reference evidence="1 3" key="1">
    <citation type="submission" date="2017-11" db="EMBL/GenBank/DDBJ databases">
        <title>The genome of Rhizophagus clarus HR1 reveals common genetic basis of auxotrophy among arbuscular mycorrhizal fungi.</title>
        <authorList>
            <person name="Kobayashi Y."/>
        </authorList>
    </citation>
    <scope>NUCLEOTIDE SEQUENCE [LARGE SCALE GENOMIC DNA]</scope>
    <source>
        <strain evidence="1 3">HR1</strain>
    </source>
</reference>
<proteinExistence type="predicted"/>
<accession>A0A2Z6RVV0</accession>
<dbReference type="AlphaFoldDB" id="A0A2Z6RVV0"/>
<reference evidence="2" key="2">
    <citation type="submission" date="2019-10" db="EMBL/GenBank/DDBJ databases">
        <title>Conservation and host-specific expression of non-tandemly repeated heterogenous ribosome RNA gene in arbuscular mycorrhizal fungi.</title>
        <authorList>
            <person name="Maeda T."/>
            <person name="Kobayashi Y."/>
            <person name="Nakagawa T."/>
            <person name="Ezawa T."/>
            <person name="Yamaguchi K."/>
            <person name="Bino T."/>
            <person name="Nishimoto Y."/>
            <person name="Shigenobu S."/>
            <person name="Kawaguchi M."/>
        </authorList>
    </citation>
    <scope>NUCLEOTIDE SEQUENCE</scope>
    <source>
        <strain evidence="2">HR1</strain>
    </source>
</reference>
<gene>
    <name evidence="2" type="ORF">RCL2_001352200</name>
    <name evidence="1" type="ORF">RclHR1_02680022</name>
</gene>
<evidence type="ECO:0000313" key="3">
    <source>
        <dbReference type="Proteomes" id="UP000247702"/>
    </source>
</evidence>
<protein>
    <submittedName>
        <fullName evidence="1">Uncharacterized protein</fullName>
    </submittedName>
</protein>
<comment type="caution">
    <text evidence="1">The sequence shown here is derived from an EMBL/GenBank/DDBJ whole genome shotgun (WGS) entry which is preliminary data.</text>
</comment>
<organism evidence="1 3">
    <name type="scientific">Rhizophagus clarus</name>
    <dbReference type="NCBI Taxonomy" id="94130"/>
    <lineage>
        <taxon>Eukaryota</taxon>
        <taxon>Fungi</taxon>
        <taxon>Fungi incertae sedis</taxon>
        <taxon>Mucoromycota</taxon>
        <taxon>Glomeromycotina</taxon>
        <taxon>Glomeromycetes</taxon>
        <taxon>Glomerales</taxon>
        <taxon>Glomeraceae</taxon>
        <taxon>Rhizophagus</taxon>
    </lineage>
</organism>